<evidence type="ECO:0000313" key="4">
    <source>
        <dbReference type="Proteomes" id="UP000264605"/>
    </source>
</evidence>
<evidence type="ECO:0008006" key="5">
    <source>
        <dbReference type="Google" id="ProtNLM"/>
    </source>
</evidence>
<evidence type="ECO:0000259" key="1">
    <source>
        <dbReference type="Pfam" id="PF06527"/>
    </source>
</evidence>
<dbReference type="InterPro" id="IPR009492">
    <property type="entry name" value="TniQ"/>
</dbReference>
<dbReference type="KEGG" id="pdj:D0907_11965"/>
<evidence type="ECO:0000259" key="2">
    <source>
        <dbReference type="Pfam" id="PF15978"/>
    </source>
</evidence>
<gene>
    <name evidence="3" type="ORF">D0907_11965</name>
</gene>
<dbReference type="InterPro" id="IPR032750">
    <property type="entry name" value="TnsD_C"/>
</dbReference>
<dbReference type="Pfam" id="PF06527">
    <property type="entry name" value="TniQ"/>
    <property type="match status" value="1"/>
</dbReference>
<reference evidence="3 4" key="1">
    <citation type="submission" date="2018-08" db="EMBL/GenBank/DDBJ databases">
        <title>Draft genome sequence of Pseudoalteromonas donghaensis HJ51.</title>
        <authorList>
            <person name="Oh J."/>
            <person name="Roh D."/>
        </authorList>
    </citation>
    <scope>NUCLEOTIDE SEQUENCE [LARGE SCALE GENOMIC DNA]</scope>
    <source>
        <strain evidence="3 4">HJ51</strain>
    </source>
</reference>
<proteinExistence type="predicted"/>
<dbReference type="GeneID" id="99506182"/>
<sequence length="472" mass="55332">MMRMKQIYPRIYAEETVYSIASRLVLNDVSSSISQSMLNVFDNKNIQLDSILPSFINRLALVCDCSRDELLDKHSLFQYYTLFSTESVRAQARAMLLKENSIEAFKILGLLANRISCHDVHQFCPVCAQEQEKQLGETYWLRAHQLPLSNTCYKHRCRLVSIPKQRKRLLFPLIDYEPSFAISTLEHKLTSFNYAFSQSHHFDPVRLRQTYAVRLINQGLATTRFVRHSLWREQMRVYFDECMSHDAVFKLLQNDAEYAFPASIFYNDEANHHPLKHLLICTFLFEHVDDFIDAYTQKEPLKEVHAEPITPQSEIDALRQDTVLTLLRQGLSLRQITVMANVSDATVRNIARKHAIPLKTQKRKINDAVRRAITIQLIIGRHVADIANKFNLKKGDVEQVLSGQPIIKELRRRIRFYRHRQQARRALIATLYTLKTPTITLLRRSVDKEYVWLFKHDKPWLNSFKKFYFKSG</sequence>
<feature type="domain" description="Transposon Tn7 transposition protein TnsD C-terminal" evidence="2">
    <location>
        <begin position="198"/>
        <end position="299"/>
    </location>
</feature>
<dbReference type="AlphaFoldDB" id="A0AAD0WD05"/>
<evidence type="ECO:0000313" key="3">
    <source>
        <dbReference type="EMBL" id="AXV65934.1"/>
    </source>
</evidence>
<dbReference type="Gene3D" id="1.10.10.60">
    <property type="entry name" value="Homeodomain-like"/>
    <property type="match status" value="1"/>
</dbReference>
<dbReference type="Pfam" id="PF15978">
    <property type="entry name" value="TnsD"/>
    <property type="match status" value="1"/>
</dbReference>
<protein>
    <recommendedName>
        <fullName evidence="5">Transposon Tn7 transposition protein TnsD C-termianl domain-containing protein</fullName>
    </recommendedName>
</protein>
<accession>A0AAD0WD05</accession>
<dbReference type="RefSeq" id="WP_118844545.1">
    <property type="nucleotide sequence ID" value="NZ_CP032090.1"/>
</dbReference>
<name>A0AAD0WD05_9GAMM</name>
<dbReference type="Proteomes" id="UP000264605">
    <property type="component" value="Chromosome"/>
</dbReference>
<dbReference type="EMBL" id="CP032090">
    <property type="protein sequence ID" value="AXV65934.1"/>
    <property type="molecule type" value="Genomic_DNA"/>
</dbReference>
<feature type="domain" description="TniQ" evidence="1">
    <location>
        <begin position="7"/>
        <end position="159"/>
    </location>
</feature>
<organism evidence="3 4">
    <name type="scientific">Pseudoalteromonas lipolytica</name>
    <dbReference type="NCBI Taxonomy" id="570156"/>
    <lineage>
        <taxon>Bacteria</taxon>
        <taxon>Pseudomonadati</taxon>
        <taxon>Pseudomonadota</taxon>
        <taxon>Gammaproteobacteria</taxon>
        <taxon>Alteromonadales</taxon>
        <taxon>Pseudoalteromonadaceae</taxon>
        <taxon>Pseudoalteromonas</taxon>
    </lineage>
</organism>